<evidence type="ECO:0000313" key="4">
    <source>
        <dbReference type="Proteomes" id="UP000481872"/>
    </source>
</evidence>
<reference evidence="3 4" key="1">
    <citation type="submission" date="2020-02" db="EMBL/GenBank/DDBJ databases">
        <title>Genome assembly of a novel Clostridium senegalense strain.</title>
        <authorList>
            <person name="Gupta T.B."/>
            <person name="Jauregui R."/>
            <person name="Maclean P."/>
            <person name="Nawarathana A."/>
            <person name="Brightwell G."/>
        </authorList>
    </citation>
    <scope>NUCLEOTIDE SEQUENCE [LARGE SCALE GENOMIC DNA]</scope>
    <source>
        <strain evidence="3 4">AGRFS4</strain>
    </source>
</reference>
<dbReference type="PANTHER" id="PTHR40032">
    <property type="entry name" value="EXPORTED PROTEIN-RELATED"/>
    <property type="match status" value="1"/>
</dbReference>
<dbReference type="Pfam" id="PF12671">
    <property type="entry name" value="Amidase_6"/>
    <property type="match status" value="1"/>
</dbReference>
<dbReference type="Proteomes" id="UP000481872">
    <property type="component" value="Unassembled WGS sequence"/>
</dbReference>
<feature type="domain" description="Putative amidase" evidence="2">
    <location>
        <begin position="213"/>
        <end position="389"/>
    </location>
</feature>
<proteinExistence type="predicted"/>
<organism evidence="3 4">
    <name type="scientific">Clostridium senegalense</name>
    <dbReference type="NCBI Taxonomy" id="1465809"/>
    <lineage>
        <taxon>Bacteria</taxon>
        <taxon>Bacillati</taxon>
        <taxon>Bacillota</taxon>
        <taxon>Clostridia</taxon>
        <taxon>Eubacteriales</taxon>
        <taxon>Clostridiaceae</taxon>
        <taxon>Clostridium</taxon>
    </lineage>
</organism>
<evidence type="ECO:0000259" key="2">
    <source>
        <dbReference type="Pfam" id="PF12671"/>
    </source>
</evidence>
<keyword evidence="1" id="KW-0732">Signal</keyword>
<gene>
    <name evidence="3" type="ORF">G3M99_17035</name>
</gene>
<feature type="chain" id="PRO_5039223593" evidence="1">
    <location>
        <begin position="30"/>
        <end position="393"/>
    </location>
</feature>
<comment type="caution">
    <text evidence="3">The sequence shown here is derived from an EMBL/GenBank/DDBJ whole genome shotgun (WGS) entry which is preliminary data.</text>
</comment>
<evidence type="ECO:0000313" key="3">
    <source>
        <dbReference type="EMBL" id="NEU06513.1"/>
    </source>
</evidence>
<protein>
    <submittedName>
        <fullName evidence="3">Amidase domain-containing protein</fullName>
    </submittedName>
</protein>
<dbReference type="InterPro" id="IPR024301">
    <property type="entry name" value="Amidase_6"/>
</dbReference>
<dbReference type="PANTHER" id="PTHR40032:SF1">
    <property type="entry name" value="EXPORTED PROTEIN"/>
    <property type="match status" value="1"/>
</dbReference>
<keyword evidence="4" id="KW-1185">Reference proteome</keyword>
<sequence length="393" mass="45471">MNFKFKNKFSYVIFIVFLIYIFSNSTCSAASVLDSNDDVKSYIVTHFQNRNSSILDGDINFIQNNYDTSSSNGKYALDHEIRRIKYLRDWAGERGIKFTDIQSNCDFKNLNCNNNSYDFRVDEEWIFKYVYEDDINSTENLFGVNLFHIMNLKKSNNNYIISKEWYLDCFEDALKSYDGCYEGTTLDNPKDKVFDFENIRNNDGINTNSSSKNYNKFKAVEYSDRYCGVPSLSNNPEKYNKKYINFTGSGGNCTNFISQCLGDIEGGNLSQDYTWYTTNKTHTHKDYSPAWVNADAFKNYLLYSGKGSLIKKASFEECLKFNESTGKKYIDSLELGDVIAYSKKNDIDHNAIVTGFDSKGYPLINSHTVDRYHVPFDLGWGDKDIYFLLIHIK</sequence>
<accession>A0A6M0H8X9</accession>
<name>A0A6M0H8X9_9CLOT</name>
<dbReference type="EMBL" id="JAAGPU010000048">
    <property type="protein sequence ID" value="NEU06513.1"/>
    <property type="molecule type" value="Genomic_DNA"/>
</dbReference>
<dbReference type="RefSeq" id="WP_199870892.1">
    <property type="nucleotide sequence ID" value="NZ_JAAGPU010000048.1"/>
</dbReference>
<feature type="signal peptide" evidence="1">
    <location>
        <begin position="1"/>
        <end position="29"/>
    </location>
</feature>
<dbReference type="AlphaFoldDB" id="A0A6M0H8X9"/>
<evidence type="ECO:0000256" key="1">
    <source>
        <dbReference type="SAM" id="SignalP"/>
    </source>
</evidence>